<reference evidence="1" key="1">
    <citation type="submission" date="2020-05" db="EMBL/GenBank/DDBJ databases">
        <authorList>
            <person name="Chiriac C."/>
            <person name="Salcher M."/>
            <person name="Ghai R."/>
            <person name="Kavagutti S V."/>
        </authorList>
    </citation>
    <scope>NUCLEOTIDE SEQUENCE</scope>
</reference>
<sequence length="86" mass="9266">MMSVPRPAMLVATVTAPFRPASATMAASRSCCFAFKTSWRIPTRVKYLETTSLFSTLVVPTKTGWPALCFASMSATTALNLESSVL</sequence>
<protein>
    <submittedName>
        <fullName evidence="1">Unannotated protein</fullName>
    </submittedName>
</protein>
<proteinExistence type="predicted"/>
<dbReference type="AlphaFoldDB" id="A0A6J6UCW7"/>
<dbReference type="EMBL" id="CAEZZD010000187">
    <property type="protein sequence ID" value="CAB4757681.1"/>
    <property type="molecule type" value="Genomic_DNA"/>
</dbReference>
<name>A0A6J6UCW7_9ZZZZ</name>
<organism evidence="1">
    <name type="scientific">freshwater metagenome</name>
    <dbReference type="NCBI Taxonomy" id="449393"/>
    <lineage>
        <taxon>unclassified sequences</taxon>
        <taxon>metagenomes</taxon>
        <taxon>ecological metagenomes</taxon>
    </lineage>
</organism>
<accession>A0A6J6UCW7</accession>
<gene>
    <name evidence="1" type="ORF">UFOPK2824_01038</name>
</gene>
<evidence type="ECO:0000313" key="1">
    <source>
        <dbReference type="EMBL" id="CAB4757681.1"/>
    </source>
</evidence>